<evidence type="ECO:0000313" key="2">
    <source>
        <dbReference type="Proteomes" id="UP001596106"/>
    </source>
</evidence>
<dbReference type="EMBL" id="JBHSMA010000001">
    <property type="protein sequence ID" value="MFC5407973.1"/>
    <property type="molecule type" value="Genomic_DNA"/>
</dbReference>
<evidence type="ECO:0000313" key="1">
    <source>
        <dbReference type="EMBL" id="MFC5407973.1"/>
    </source>
</evidence>
<sequence>MGFFAAVVFVAGLFSANSYRNGTFPENKPMKTVGVIPDSNLVPGLHRISYRIIDKNRVNRIELTVETGLNSTSGKISVVAASAYLFGSTSGFRWEPILLAAEATKDQEITYRVSGTLNWKLFGVTVYNEPKHIIGTLEIKAI</sequence>
<accession>A0ABW0I612</accession>
<keyword evidence="2" id="KW-1185">Reference proteome</keyword>
<organism evidence="1 2">
    <name type="scientific">Larkinella bovis</name>
    <dbReference type="NCBI Taxonomy" id="683041"/>
    <lineage>
        <taxon>Bacteria</taxon>
        <taxon>Pseudomonadati</taxon>
        <taxon>Bacteroidota</taxon>
        <taxon>Cytophagia</taxon>
        <taxon>Cytophagales</taxon>
        <taxon>Spirosomataceae</taxon>
        <taxon>Larkinella</taxon>
    </lineage>
</organism>
<reference evidence="2" key="1">
    <citation type="journal article" date="2019" name="Int. J. Syst. Evol. Microbiol.">
        <title>The Global Catalogue of Microorganisms (GCM) 10K type strain sequencing project: providing services to taxonomists for standard genome sequencing and annotation.</title>
        <authorList>
            <consortium name="The Broad Institute Genomics Platform"/>
            <consortium name="The Broad Institute Genome Sequencing Center for Infectious Disease"/>
            <person name="Wu L."/>
            <person name="Ma J."/>
        </authorList>
    </citation>
    <scope>NUCLEOTIDE SEQUENCE [LARGE SCALE GENOMIC DNA]</scope>
    <source>
        <strain evidence="2">CCUG 55250</strain>
    </source>
</reference>
<dbReference type="RefSeq" id="WP_379840663.1">
    <property type="nucleotide sequence ID" value="NZ_JBHSMA010000001.1"/>
</dbReference>
<comment type="caution">
    <text evidence="1">The sequence shown here is derived from an EMBL/GenBank/DDBJ whole genome shotgun (WGS) entry which is preliminary data.</text>
</comment>
<gene>
    <name evidence="1" type="ORF">ACFPMF_01540</name>
</gene>
<name>A0ABW0I612_9BACT</name>
<protein>
    <submittedName>
        <fullName evidence="1">Uncharacterized protein</fullName>
    </submittedName>
</protein>
<dbReference type="Proteomes" id="UP001596106">
    <property type="component" value="Unassembled WGS sequence"/>
</dbReference>
<proteinExistence type="predicted"/>